<feature type="compositionally biased region" description="Pro residues" evidence="1">
    <location>
        <begin position="498"/>
        <end position="507"/>
    </location>
</feature>
<feature type="compositionally biased region" description="Polar residues" evidence="1">
    <location>
        <begin position="255"/>
        <end position="266"/>
    </location>
</feature>
<keyword evidence="3" id="KW-1185">Reference proteome</keyword>
<proteinExistence type="predicted"/>
<evidence type="ECO:0000313" key="3">
    <source>
        <dbReference type="Proteomes" id="UP001642406"/>
    </source>
</evidence>
<organism evidence="2 3">
    <name type="scientific">Sporothrix bragantina</name>
    <dbReference type="NCBI Taxonomy" id="671064"/>
    <lineage>
        <taxon>Eukaryota</taxon>
        <taxon>Fungi</taxon>
        <taxon>Dikarya</taxon>
        <taxon>Ascomycota</taxon>
        <taxon>Pezizomycotina</taxon>
        <taxon>Sordariomycetes</taxon>
        <taxon>Sordariomycetidae</taxon>
        <taxon>Ophiostomatales</taxon>
        <taxon>Ophiostomataceae</taxon>
        <taxon>Sporothrix</taxon>
    </lineage>
</organism>
<feature type="compositionally biased region" description="Basic and acidic residues" evidence="1">
    <location>
        <begin position="1"/>
        <end position="11"/>
    </location>
</feature>
<feature type="compositionally biased region" description="Pro residues" evidence="1">
    <location>
        <begin position="274"/>
        <end position="290"/>
    </location>
</feature>
<feature type="region of interest" description="Disordered" evidence="1">
    <location>
        <begin position="1"/>
        <end position="93"/>
    </location>
</feature>
<dbReference type="Proteomes" id="UP001642406">
    <property type="component" value="Unassembled WGS sequence"/>
</dbReference>
<feature type="compositionally biased region" description="Low complexity" evidence="1">
    <location>
        <begin position="397"/>
        <end position="411"/>
    </location>
</feature>
<gene>
    <name evidence="2" type="ORF">SBRCBS47491_001392</name>
</gene>
<feature type="compositionally biased region" description="Polar residues" evidence="1">
    <location>
        <begin position="306"/>
        <end position="317"/>
    </location>
</feature>
<reference evidence="2 3" key="1">
    <citation type="submission" date="2024-01" db="EMBL/GenBank/DDBJ databases">
        <authorList>
            <person name="Allen C."/>
            <person name="Tagirdzhanova G."/>
        </authorList>
    </citation>
    <scope>NUCLEOTIDE SEQUENCE [LARGE SCALE GENOMIC DNA]</scope>
</reference>
<feature type="compositionally biased region" description="Gly residues" evidence="1">
    <location>
        <begin position="467"/>
        <end position="478"/>
    </location>
</feature>
<feature type="compositionally biased region" description="Low complexity" evidence="1">
    <location>
        <begin position="177"/>
        <end position="203"/>
    </location>
</feature>
<feature type="compositionally biased region" description="Polar residues" evidence="1">
    <location>
        <begin position="384"/>
        <end position="396"/>
    </location>
</feature>
<feature type="region of interest" description="Disordered" evidence="1">
    <location>
        <begin position="155"/>
        <end position="519"/>
    </location>
</feature>
<comment type="caution">
    <text evidence="2">The sequence shown here is derived from an EMBL/GenBank/DDBJ whole genome shotgun (WGS) entry which is preliminary data.</text>
</comment>
<evidence type="ECO:0000313" key="2">
    <source>
        <dbReference type="EMBL" id="CAK7212240.1"/>
    </source>
</evidence>
<feature type="compositionally biased region" description="Low complexity" evidence="1">
    <location>
        <begin position="438"/>
        <end position="451"/>
    </location>
</feature>
<sequence length="535" mass="59725">MSDRYGRSHRDPSRHRGRSPPSYRGDCFFVEDKSIQGDFPKSRNKGKEPEPGSRLEQGLPGPSRPEQSRGRGRDRDRGDRHDRPARPLSRSEQFLGNWNAFFKDYSNEYDNGVYTGPKPEGYVKPKPKVDWEAEARLTPFEQNWNAFFRDYSDEYTNGVYTGPKDPSLRPPPPSPGRVPAMASSSRSGPSRLPSRPPSSGRASTHGPPSFPSTSHRGSLFDTHPTGQTREYPPYPRQSRHKYAEPYTIGGANIITAENPSGQASHTRNFRASVPNPPPRAPSPPYQPPGGFPGGASCHRRELTRYPPSSSRHAATNFSHREPSRGRSRAVSPPRDYTRANSPRFARDFSRPPTRSISRNPFVTRGHSRARDFGFDYGRGDYTNHGPSTRRPATSFQRSPSRSPSLHRPLTPFQRSPSRGPPHRPATPFQRSPSRGRRPASPFRARSRSAAPVSGFGRSISRPFTPGAGLGPSAGGGFFGRVSDGLTGRSRSRPANPFDLPPRPPTPFRPSQTSYNCPGGEYESYYYRRQSRTRYI</sequence>
<name>A0ABP0AYF2_9PEZI</name>
<protein>
    <submittedName>
        <fullName evidence="2">Uncharacterized protein</fullName>
    </submittedName>
</protein>
<dbReference type="EMBL" id="CAWUHC010000008">
    <property type="protein sequence ID" value="CAK7212240.1"/>
    <property type="molecule type" value="Genomic_DNA"/>
</dbReference>
<evidence type="ECO:0000256" key="1">
    <source>
        <dbReference type="SAM" id="MobiDB-lite"/>
    </source>
</evidence>
<accession>A0ABP0AYF2</accession>
<feature type="compositionally biased region" description="Basic and acidic residues" evidence="1">
    <location>
        <begin position="66"/>
        <end position="85"/>
    </location>
</feature>